<keyword evidence="5" id="KW-0472">Membrane</keyword>
<proteinExistence type="predicted"/>
<keyword evidence="4" id="KW-0378">Hydrolase</keyword>
<dbReference type="Pfam" id="PF00149">
    <property type="entry name" value="Metallophos"/>
    <property type="match status" value="1"/>
</dbReference>
<comment type="caution">
    <text evidence="8">The sequence shown here is derived from an EMBL/GenBank/DDBJ whole genome shotgun (WGS) entry which is preliminary data.</text>
</comment>
<dbReference type="OrthoDB" id="9802481at2"/>
<keyword evidence="2" id="KW-0997">Cell inner membrane</keyword>
<keyword evidence="1" id="KW-1003">Cell membrane</keyword>
<dbReference type="SUPFAM" id="SSF56300">
    <property type="entry name" value="Metallo-dependent phosphatases"/>
    <property type="match status" value="1"/>
</dbReference>
<dbReference type="PANTHER" id="PTHR34990">
    <property type="entry name" value="UDP-2,3-DIACYLGLUCOSAMINE HYDROLASE-RELATED"/>
    <property type="match status" value="1"/>
</dbReference>
<keyword evidence="9" id="KW-1185">Reference proteome</keyword>
<dbReference type="InterPro" id="IPR029052">
    <property type="entry name" value="Metallo-depent_PP-like"/>
</dbReference>
<organism evidence="8 9">
    <name type="scientific">Deminuibacter soli</name>
    <dbReference type="NCBI Taxonomy" id="2291815"/>
    <lineage>
        <taxon>Bacteria</taxon>
        <taxon>Pseudomonadati</taxon>
        <taxon>Bacteroidota</taxon>
        <taxon>Chitinophagia</taxon>
        <taxon>Chitinophagales</taxon>
        <taxon>Chitinophagaceae</taxon>
        <taxon>Deminuibacter</taxon>
    </lineage>
</organism>
<dbReference type="Gene3D" id="3.60.21.10">
    <property type="match status" value="1"/>
</dbReference>
<protein>
    <submittedName>
        <fullName evidence="8">UDP-2,3-diacylglucosamine diphosphatase</fullName>
    </submittedName>
</protein>
<dbReference type="AlphaFoldDB" id="A0A3E1NRE8"/>
<evidence type="ECO:0000256" key="5">
    <source>
        <dbReference type="ARBA" id="ARBA00023136"/>
    </source>
</evidence>
<accession>A0A3E1NRE8</accession>
<dbReference type="GO" id="GO:0016020">
    <property type="term" value="C:membrane"/>
    <property type="evidence" value="ECO:0007669"/>
    <property type="project" value="GOC"/>
</dbReference>
<evidence type="ECO:0000259" key="7">
    <source>
        <dbReference type="Pfam" id="PF00149"/>
    </source>
</evidence>
<dbReference type="EMBL" id="QTJU01000001">
    <property type="protein sequence ID" value="RFM30511.1"/>
    <property type="molecule type" value="Genomic_DNA"/>
</dbReference>
<evidence type="ECO:0000256" key="2">
    <source>
        <dbReference type="ARBA" id="ARBA00022519"/>
    </source>
</evidence>
<dbReference type="InterPro" id="IPR004843">
    <property type="entry name" value="Calcineurin-like_PHP"/>
</dbReference>
<evidence type="ECO:0000256" key="6">
    <source>
        <dbReference type="ARBA" id="ARBA00023211"/>
    </source>
</evidence>
<dbReference type="RefSeq" id="WP_116846267.1">
    <property type="nucleotide sequence ID" value="NZ_QTJU01000001.1"/>
</dbReference>
<reference evidence="8 9" key="1">
    <citation type="submission" date="2018-08" db="EMBL/GenBank/DDBJ databases">
        <title>Chitinophagaceae sp. K23C18032701, a novel bacterium isolated from forest soil.</title>
        <authorList>
            <person name="Wang C."/>
        </authorList>
    </citation>
    <scope>NUCLEOTIDE SEQUENCE [LARGE SCALE GENOMIC DNA]</scope>
    <source>
        <strain evidence="8 9">K23C18032701</strain>
    </source>
</reference>
<dbReference type="GO" id="GO:0008758">
    <property type="term" value="F:UDP-2,3-diacylglucosamine hydrolase activity"/>
    <property type="evidence" value="ECO:0007669"/>
    <property type="project" value="TreeGrafter"/>
</dbReference>
<dbReference type="GO" id="GO:0009245">
    <property type="term" value="P:lipid A biosynthetic process"/>
    <property type="evidence" value="ECO:0007669"/>
    <property type="project" value="TreeGrafter"/>
</dbReference>
<keyword evidence="3" id="KW-0479">Metal-binding</keyword>
<dbReference type="Proteomes" id="UP000261284">
    <property type="component" value="Unassembled WGS sequence"/>
</dbReference>
<dbReference type="GO" id="GO:0046872">
    <property type="term" value="F:metal ion binding"/>
    <property type="evidence" value="ECO:0007669"/>
    <property type="project" value="UniProtKB-KW"/>
</dbReference>
<dbReference type="InterPro" id="IPR043461">
    <property type="entry name" value="LpxH-like"/>
</dbReference>
<name>A0A3E1NRE8_9BACT</name>
<evidence type="ECO:0000313" key="9">
    <source>
        <dbReference type="Proteomes" id="UP000261284"/>
    </source>
</evidence>
<gene>
    <name evidence="8" type="ORF">DXN05_06025</name>
</gene>
<keyword evidence="6" id="KW-0464">Manganese</keyword>
<evidence type="ECO:0000256" key="4">
    <source>
        <dbReference type="ARBA" id="ARBA00022801"/>
    </source>
</evidence>
<evidence type="ECO:0000256" key="3">
    <source>
        <dbReference type="ARBA" id="ARBA00022723"/>
    </source>
</evidence>
<evidence type="ECO:0000313" key="8">
    <source>
        <dbReference type="EMBL" id="RFM30511.1"/>
    </source>
</evidence>
<dbReference type="PANTHER" id="PTHR34990:SF1">
    <property type="entry name" value="UDP-2,3-DIACYLGLUCOSAMINE HYDROLASE"/>
    <property type="match status" value="1"/>
</dbReference>
<evidence type="ECO:0000256" key="1">
    <source>
        <dbReference type="ARBA" id="ARBA00022475"/>
    </source>
</evidence>
<dbReference type="CDD" id="cd07398">
    <property type="entry name" value="MPP_YbbF-LpxH"/>
    <property type="match status" value="1"/>
</dbReference>
<sequence>MELQPGKKIYFLSDFHLGAPNYDKSLVREKMVVAFLESIRHDAQEIFIVGDLFDFWYEYRQVVPKGYVRILGKLAEITDSGIPVHFFVGNHDMWMRGYFEKELNIPVYHEPKTFSWNGKSFYIGHGDGLGPGDHGYKFIKKVFRNPVCQWLFGLLHPSWGIGLANYFSRKSRAKTGAADAEWLGDDKEWLVIYCREVLAKQHFDYFIFGHRHYPVDFKLSADSRYINLGDWIVYFTYACFDGSDMHLQHYTNTP</sequence>
<feature type="domain" description="Calcineurin-like phosphoesterase" evidence="7">
    <location>
        <begin position="8"/>
        <end position="214"/>
    </location>
</feature>